<dbReference type="PATRIC" id="fig|884204.3.peg.5031"/>
<keyword evidence="4 8" id="KW-0812">Transmembrane</keyword>
<evidence type="ECO:0000313" key="10">
    <source>
        <dbReference type="Proteomes" id="UP000010087"/>
    </source>
</evidence>
<feature type="transmembrane region" description="Helical" evidence="8">
    <location>
        <begin position="547"/>
        <end position="567"/>
    </location>
</feature>
<comment type="subcellular location">
    <subcellularLocation>
        <location evidence="1">Cell membrane</location>
        <topology evidence="1">Multi-pass membrane protein</topology>
    </subcellularLocation>
</comment>
<reference evidence="9 10" key="1">
    <citation type="journal article" date="2012" name="PLoS ONE">
        <title>Evolution of Burkholderia pseudomallei in recurrent melioidosis.</title>
        <authorList>
            <person name="Hayden H.S."/>
            <person name="Lim R."/>
            <person name="Brittnacher M.J."/>
            <person name="Sims E.H."/>
            <person name="Ramage E.R."/>
            <person name="Fong C."/>
            <person name="Wu Z."/>
            <person name="Crist E."/>
            <person name="Chang J."/>
            <person name="Zhou Y."/>
            <person name="Radey M."/>
            <person name="Rohmer L."/>
            <person name="Haugen E."/>
            <person name="Gillett W."/>
            <person name="Wuthiekanun V."/>
            <person name="Peacock S.J."/>
            <person name="Kaul R."/>
            <person name="Miller S.I."/>
            <person name="Manoil C."/>
            <person name="Jacobs M.A."/>
        </authorList>
    </citation>
    <scope>NUCLEOTIDE SEQUENCE [LARGE SCALE GENOMIC DNA]</scope>
    <source>
        <strain evidence="9 10">1026b</strain>
    </source>
</reference>
<dbReference type="GO" id="GO:0022857">
    <property type="term" value="F:transmembrane transporter activity"/>
    <property type="evidence" value="ECO:0007669"/>
    <property type="project" value="InterPro"/>
</dbReference>
<dbReference type="GO" id="GO:0005886">
    <property type="term" value="C:plasma membrane"/>
    <property type="evidence" value="ECO:0007669"/>
    <property type="project" value="UniProtKB-SubCell"/>
</dbReference>
<evidence type="ECO:0000313" key="9">
    <source>
        <dbReference type="EMBL" id="AFI69084.1"/>
    </source>
</evidence>
<evidence type="ECO:0000256" key="3">
    <source>
        <dbReference type="ARBA" id="ARBA00022475"/>
    </source>
</evidence>
<dbReference type="Pfam" id="PF04632">
    <property type="entry name" value="FUSC"/>
    <property type="match status" value="1"/>
</dbReference>
<dbReference type="PANTHER" id="PTHR30509:SF9">
    <property type="entry name" value="MULTIDRUG RESISTANCE PROTEIN MDTO"/>
    <property type="match status" value="1"/>
</dbReference>
<accession>A0A0H3HS75</accession>
<proteinExistence type="predicted"/>
<sequence length="779" mass="84733">MRAAPTIGASPVGLASSREAGGPRSAPARSTAPPTAMKHEPALQRFPIDPHRWQERLRSAGRLARDWAGRDGLVWLHLAKTVAAALLAMGIAMLLDLSQPRIAMTTVFVLMQPMSGMVLAKSFYRVVGTGVGLVAALALGGLFAQQPELYMAGITLWVAGCIAAAVRNRHFRWYGYVLAGYTAALIGLPAVMAPNTLFLSALTRAAEVAVGIFCSGAVSALVLPLSSSDALMRTLSARHADFVAFAASTTAGAVERGEFERRFADFVDGIVGFEATRAFATFEDPYIRARSRRLARLNSEFMNACARLHAFHQLLRRLRANHAAEVLTAIAPHVDALSGVLYALRADLARPRARSAPSPSPSPALVALSAYLAALPKRARASRRGLETLAPAGVLDFDTAIELLYRFVDEFLGYAETHASLALDSHVLERSVTRYAVKTNRYFVGFTFLRTLVAMGAMSAFWIASEWSSGSLAVIGTAIACALSSTAPRASRFVAQMAAGAALATLTGYLYVCRVYPNIDGFPLLCAALAPVLAAGAYLATRPGKSGYGIGFVVFFCLLAGPDNVIVYAPDVLINNGLALVVSMLAASIAFAVVFPAEMPWLTGRIARDLRRQIALACDGPLQGLDQRFQSSSHDLMSQLRNLLMKRSRRHRDALRWMLATLEIGHAVIDLRREMQAFTAAQPAQALRWRALIDAVREALPRLFETPDAHRLARALKSVNLAIRAVRHTQHLWYAVPDERRRMQRIVSCLHFIRSALIDQDAPFNRGSRARERVRARRM</sequence>
<evidence type="ECO:0000256" key="8">
    <source>
        <dbReference type="SAM" id="Phobius"/>
    </source>
</evidence>
<feature type="transmembrane region" description="Helical" evidence="8">
    <location>
        <begin position="72"/>
        <end position="95"/>
    </location>
</feature>
<keyword evidence="6 8" id="KW-0472">Membrane</keyword>
<feature type="compositionally biased region" description="Low complexity" evidence="7">
    <location>
        <begin position="23"/>
        <end position="36"/>
    </location>
</feature>
<evidence type="ECO:0000256" key="6">
    <source>
        <dbReference type="ARBA" id="ARBA00023136"/>
    </source>
</evidence>
<keyword evidence="3" id="KW-1003">Cell membrane</keyword>
<evidence type="ECO:0000256" key="1">
    <source>
        <dbReference type="ARBA" id="ARBA00004651"/>
    </source>
</evidence>
<evidence type="ECO:0000256" key="2">
    <source>
        <dbReference type="ARBA" id="ARBA00022448"/>
    </source>
</evidence>
<dbReference type="AlphaFoldDB" id="A0A0H3HS75"/>
<evidence type="ECO:0000256" key="5">
    <source>
        <dbReference type="ARBA" id="ARBA00022989"/>
    </source>
</evidence>
<dbReference type="InterPro" id="IPR006726">
    <property type="entry name" value="PHBA_efflux_AaeB/fusaric-R"/>
</dbReference>
<feature type="transmembrane region" description="Helical" evidence="8">
    <location>
        <begin position="126"/>
        <end position="143"/>
    </location>
</feature>
<dbReference type="Proteomes" id="UP000010087">
    <property type="component" value="Chromosome 2"/>
</dbReference>
<feature type="transmembrane region" description="Helical" evidence="8">
    <location>
        <begin position="149"/>
        <end position="166"/>
    </location>
</feature>
<feature type="transmembrane region" description="Helical" evidence="8">
    <location>
        <begin position="493"/>
        <end position="510"/>
    </location>
</feature>
<evidence type="ECO:0000256" key="7">
    <source>
        <dbReference type="SAM" id="MobiDB-lite"/>
    </source>
</evidence>
<feature type="transmembrane region" description="Helical" evidence="8">
    <location>
        <begin position="573"/>
        <end position="595"/>
    </location>
</feature>
<evidence type="ECO:0000256" key="4">
    <source>
        <dbReference type="ARBA" id="ARBA00022692"/>
    </source>
</evidence>
<dbReference type="KEGG" id="bpz:BP1026B_II0828"/>
<feature type="transmembrane region" description="Helical" evidence="8">
    <location>
        <begin position="522"/>
        <end position="540"/>
    </location>
</feature>
<keyword evidence="2" id="KW-0813">Transport</keyword>
<gene>
    <name evidence="9" type="ordered locus">BP1026B_II0828</name>
</gene>
<dbReference type="PANTHER" id="PTHR30509">
    <property type="entry name" value="P-HYDROXYBENZOIC ACID EFFLUX PUMP SUBUNIT-RELATED"/>
    <property type="match status" value="1"/>
</dbReference>
<keyword evidence="5 8" id="KW-1133">Transmembrane helix</keyword>
<feature type="transmembrane region" description="Helical" evidence="8">
    <location>
        <begin position="173"/>
        <end position="193"/>
    </location>
</feature>
<feature type="transmembrane region" description="Helical" evidence="8">
    <location>
        <begin position="442"/>
        <end position="463"/>
    </location>
</feature>
<feature type="transmembrane region" description="Helical" evidence="8">
    <location>
        <begin position="205"/>
        <end position="225"/>
    </location>
</feature>
<name>A0A0H3HS75_BURP2</name>
<dbReference type="EMBL" id="CP002834">
    <property type="protein sequence ID" value="AFI69084.1"/>
    <property type="molecule type" value="Genomic_DNA"/>
</dbReference>
<protein>
    <submittedName>
        <fullName evidence="9">Fusaric acid resistance domain-containing protein</fullName>
    </submittedName>
</protein>
<organism evidence="9 10">
    <name type="scientific">Burkholderia pseudomallei (strain 1026b)</name>
    <dbReference type="NCBI Taxonomy" id="884204"/>
    <lineage>
        <taxon>Bacteria</taxon>
        <taxon>Pseudomonadati</taxon>
        <taxon>Pseudomonadota</taxon>
        <taxon>Betaproteobacteria</taxon>
        <taxon>Burkholderiales</taxon>
        <taxon>Burkholderiaceae</taxon>
        <taxon>Burkholderia</taxon>
        <taxon>pseudomallei group</taxon>
    </lineage>
</organism>
<feature type="region of interest" description="Disordered" evidence="7">
    <location>
        <begin position="1"/>
        <end position="41"/>
    </location>
</feature>